<evidence type="ECO:0000313" key="2">
    <source>
        <dbReference type="EMBL" id="RLM65673.1"/>
    </source>
</evidence>
<reference evidence="3" key="1">
    <citation type="journal article" date="2019" name="Nat. Commun.">
        <title>The genome of broomcorn millet.</title>
        <authorList>
            <person name="Zou C."/>
            <person name="Miki D."/>
            <person name="Li D."/>
            <person name="Tang Q."/>
            <person name="Xiao L."/>
            <person name="Rajput S."/>
            <person name="Deng P."/>
            <person name="Jia W."/>
            <person name="Huang R."/>
            <person name="Zhang M."/>
            <person name="Sun Y."/>
            <person name="Hu J."/>
            <person name="Fu X."/>
            <person name="Schnable P.S."/>
            <person name="Li F."/>
            <person name="Zhang H."/>
            <person name="Feng B."/>
            <person name="Zhu X."/>
            <person name="Liu R."/>
            <person name="Schnable J.C."/>
            <person name="Zhu J.-K."/>
            <person name="Zhang H."/>
        </authorList>
    </citation>
    <scope>NUCLEOTIDE SEQUENCE [LARGE SCALE GENOMIC DNA]</scope>
</reference>
<organism evidence="2 3">
    <name type="scientific">Panicum miliaceum</name>
    <name type="common">Proso millet</name>
    <name type="synonym">Broomcorn millet</name>
    <dbReference type="NCBI Taxonomy" id="4540"/>
    <lineage>
        <taxon>Eukaryota</taxon>
        <taxon>Viridiplantae</taxon>
        <taxon>Streptophyta</taxon>
        <taxon>Embryophyta</taxon>
        <taxon>Tracheophyta</taxon>
        <taxon>Spermatophyta</taxon>
        <taxon>Magnoliopsida</taxon>
        <taxon>Liliopsida</taxon>
        <taxon>Poales</taxon>
        <taxon>Poaceae</taxon>
        <taxon>PACMAD clade</taxon>
        <taxon>Panicoideae</taxon>
        <taxon>Panicodae</taxon>
        <taxon>Paniceae</taxon>
        <taxon>Panicinae</taxon>
        <taxon>Panicum</taxon>
        <taxon>Panicum sect. Panicum</taxon>
    </lineage>
</organism>
<evidence type="ECO:0000313" key="3">
    <source>
        <dbReference type="Proteomes" id="UP000275267"/>
    </source>
</evidence>
<protein>
    <submittedName>
        <fullName evidence="2">Uncharacterized protein</fullName>
    </submittedName>
</protein>
<evidence type="ECO:0000256" key="1">
    <source>
        <dbReference type="SAM" id="MobiDB-lite"/>
    </source>
</evidence>
<sequence>MYLHDPCGFDPTYTRSQSPSGPATTPQNRSSCGTLDFWRNSGGRYKNITAA</sequence>
<gene>
    <name evidence="2" type="ORF">C2845_PM16G00610</name>
</gene>
<proteinExistence type="predicted"/>
<feature type="region of interest" description="Disordered" evidence="1">
    <location>
        <begin position="1"/>
        <end position="34"/>
    </location>
</feature>
<name>A0A3L6PX53_PANMI</name>
<keyword evidence="3" id="KW-1185">Reference proteome</keyword>
<dbReference type="AlphaFoldDB" id="A0A3L6PX53"/>
<dbReference type="Proteomes" id="UP000275267">
    <property type="component" value="Unassembled WGS sequence"/>
</dbReference>
<comment type="caution">
    <text evidence="2">The sequence shown here is derived from an EMBL/GenBank/DDBJ whole genome shotgun (WGS) entry which is preliminary data.</text>
</comment>
<accession>A0A3L6PX53</accession>
<dbReference type="OrthoDB" id="1937292at2759"/>
<feature type="compositionally biased region" description="Polar residues" evidence="1">
    <location>
        <begin position="13"/>
        <end position="33"/>
    </location>
</feature>
<dbReference type="EMBL" id="PQIB02000015">
    <property type="protein sequence ID" value="RLM65673.1"/>
    <property type="molecule type" value="Genomic_DNA"/>
</dbReference>